<keyword evidence="2" id="KW-0813">Transport</keyword>
<comment type="subcellular location">
    <subcellularLocation>
        <location evidence="1">Membrane</location>
        <topology evidence="1">Multi-pass membrane protein</topology>
    </subcellularLocation>
</comment>
<dbReference type="Proteomes" id="UP000094065">
    <property type="component" value="Unassembled WGS sequence"/>
</dbReference>
<evidence type="ECO:0000256" key="5">
    <source>
        <dbReference type="ARBA" id="ARBA00023136"/>
    </source>
</evidence>
<dbReference type="InterPro" id="IPR036837">
    <property type="entry name" value="Cation_efflux_CTD_sf"/>
</dbReference>
<feature type="domain" description="Cation efflux protein transmembrane" evidence="7">
    <location>
        <begin position="102"/>
        <end position="293"/>
    </location>
</feature>
<dbReference type="NCBIfam" id="TIGR01297">
    <property type="entry name" value="CDF"/>
    <property type="match status" value="1"/>
</dbReference>
<proteinExistence type="predicted"/>
<keyword evidence="5 6" id="KW-0472">Membrane</keyword>
<dbReference type="Pfam" id="PF01545">
    <property type="entry name" value="Cation_efflux"/>
    <property type="match status" value="1"/>
</dbReference>
<feature type="domain" description="Cation efflux protein cytoplasmic" evidence="8">
    <location>
        <begin position="315"/>
        <end position="375"/>
    </location>
</feature>
<feature type="transmembrane region" description="Helical" evidence="6">
    <location>
        <begin position="170"/>
        <end position="190"/>
    </location>
</feature>
<feature type="transmembrane region" description="Helical" evidence="6">
    <location>
        <begin position="125"/>
        <end position="145"/>
    </location>
</feature>
<dbReference type="OrthoDB" id="78296at2759"/>
<dbReference type="PANTHER" id="PTHR43840:SF12">
    <property type="entry name" value="CATION DIFFUSION FACILITATOR 1 (AFU_ORTHOLOGUE AFUA_1G14440)"/>
    <property type="match status" value="1"/>
</dbReference>
<accession>A0A1E3HAI4</accession>
<evidence type="ECO:0000256" key="4">
    <source>
        <dbReference type="ARBA" id="ARBA00022989"/>
    </source>
</evidence>
<gene>
    <name evidence="9" type="ORF">L202_07860</name>
</gene>
<evidence type="ECO:0000259" key="8">
    <source>
        <dbReference type="Pfam" id="PF16916"/>
    </source>
</evidence>
<sequence>MSATDTVTYNGEQEDLELATIPTVVAREAGERDPYSLRNKIVEDDVIDNLRKRKAGGKKVAKFYEGQNERINGMLKPLSAHTADAEQSAADNALKVKIAINVSFAMNICLAIIQLYAAISSLSLAMFASCIDAVDPFANLILWVAHRRADKTDENKWPVRGSRFETSDGNIVYGSIMGGVNVILIVEAIQEFVTHKGSDLKTFHLASIIAVAVAFGVKFALFLYCMAIRKSSSQVQVLWEDHRNDLLTNGFGILTASGGAKLAWWIDPMGATIIAICIIAVWTRTVYEQFTYLAGITAPTDFINLVTYKSMTFSPSILSVDTVRAYHSGPNYFVEVDIVLDPHMPLWQAHDIAQDLQDQIEKLGDVDRCFVHVDHEISHAPVSTLP</sequence>
<name>A0A1E3HAI4_9TREE</name>
<dbReference type="RefSeq" id="XP_018989226.1">
    <property type="nucleotide sequence ID" value="XM_019142655.1"/>
</dbReference>
<dbReference type="SUPFAM" id="SSF160240">
    <property type="entry name" value="Cation efflux protein cytoplasmic domain-like"/>
    <property type="match status" value="1"/>
</dbReference>
<dbReference type="Pfam" id="PF16916">
    <property type="entry name" value="ZT_dimer"/>
    <property type="match status" value="1"/>
</dbReference>
<dbReference type="GO" id="GO:0008324">
    <property type="term" value="F:monoatomic cation transmembrane transporter activity"/>
    <property type="evidence" value="ECO:0007669"/>
    <property type="project" value="InterPro"/>
</dbReference>
<dbReference type="STRING" id="1295533.A0A1E3HAI4"/>
<evidence type="ECO:0000256" key="2">
    <source>
        <dbReference type="ARBA" id="ARBA00022448"/>
    </source>
</evidence>
<feature type="transmembrane region" description="Helical" evidence="6">
    <location>
        <begin position="270"/>
        <end position="287"/>
    </location>
</feature>
<feature type="transmembrane region" description="Helical" evidence="6">
    <location>
        <begin position="202"/>
        <end position="225"/>
    </location>
</feature>
<dbReference type="InterPro" id="IPR050291">
    <property type="entry name" value="CDF_Transporter"/>
</dbReference>
<feature type="transmembrane region" description="Helical" evidence="6">
    <location>
        <begin position="98"/>
        <end position="119"/>
    </location>
</feature>
<evidence type="ECO:0000313" key="9">
    <source>
        <dbReference type="EMBL" id="ODN73314.1"/>
    </source>
</evidence>
<organism evidence="9 10">
    <name type="scientific">Cryptococcus amylolentus CBS 6039</name>
    <dbReference type="NCBI Taxonomy" id="1295533"/>
    <lineage>
        <taxon>Eukaryota</taxon>
        <taxon>Fungi</taxon>
        <taxon>Dikarya</taxon>
        <taxon>Basidiomycota</taxon>
        <taxon>Agaricomycotina</taxon>
        <taxon>Tremellomycetes</taxon>
        <taxon>Tremellales</taxon>
        <taxon>Cryptococcaceae</taxon>
        <taxon>Cryptococcus</taxon>
    </lineage>
</organism>
<dbReference type="GO" id="GO:0030003">
    <property type="term" value="P:intracellular monoatomic cation homeostasis"/>
    <property type="evidence" value="ECO:0007669"/>
    <property type="project" value="UniProtKB-ARBA"/>
</dbReference>
<evidence type="ECO:0000256" key="3">
    <source>
        <dbReference type="ARBA" id="ARBA00022692"/>
    </source>
</evidence>
<keyword evidence="10" id="KW-1185">Reference proteome</keyword>
<dbReference type="SUPFAM" id="SSF161111">
    <property type="entry name" value="Cation efflux protein transmembrane domain-like"/>
    <property type="match status" value="1"/>
</dbReference>
<dbReference type="FunFam" id="1.20.1510.10:FF:000005">
    <property type="entry name" value="Putative Cation diffusion facilitator 1"/>
    <property type="match status" value="1"/>
</dbReference>
<protein>
    <submittedName>
        <fullName evidence="9">Uncharacterized protein</fullName>
    </submittedName>
</protein>
<evidence type="ECO:0000256" key="6">
    <source>
        <dbReference type="SAM" id="Phobius"/>
    </source>
</evidence>
<dbReference type="PANTHER" id="PTHR43840">
    <property type="entry name" value="MITOCHONDRIAL METAL TRANSPORTER 1-RELATED"/>
    <property type="match status" value="1"/>
</dbReference>
<evidence type="ECO:0000313" key="10">
    <source>
        <dbReference type="Proteomes" id="UP000094065"/>
    </source>
</evidence>
<dbReference type="Gene3D" id="1.20.1510.10">
    <property type="entry name" value="Cation efflux protein transmembrane domain"/>
    <property type="match status" value="1"/>
</dbReference>
<dbReference type="InterPro" id="IPR027470">
    <property type="entry name" value="Cation_efflux_CTD"/>
</dbReference>
<keyword evidence="3 6" id="KW-0812">Transmembrane</keyword>
<dbReference type="InterPro" id="IPR027469">
    <property type="entry name" value="Cation_efflux_TMD_sf"/>
</dbReference>
<keyword evidence="4 6" id="KW-1133">Transmembrane helix</keyword>
<dbReference type="GO" id="GO:0016020">
    <property type="term" value="C:membrane"/>
    <property type="evidence" value="ECO:0007669"/>
    <property type="project" value="UniProtKB-SubCell"/>
</dbReference>
<dbReference type="EMBL" id="AWGJ01000013">
    <property type="protein sequence ID" value="ODN73314.1"/>
    <property type="molecule type" value="Genomic_DNA"/>
</dbReference>
<dbReference type="GeneID" id="30159169"/>
<evidence type="ECO:0000256" key="1">
    <source>
        <dbReference type="ARBA" id="ARBA00004141"/>
    </source>
</evidence>
<dbReference type="InterPro" id="IPR058533">
    <property type="entry name" value="Cation_efflux_TM"/>
</dbReference>
<evidence type="ECO:0000259" key="7">
    <source>
        <dbReference type="Pfam" id="PF01545"/>
    </source>
</evidence>
<comment type="caution">
    <text evidence="9">The sequence shown here is derived from an EMBL/GenBank/DDBJ whole genome shotgun (WGS) entry which is preliminary data.</text>
</comment>
<dbReference type="InterPro" id="IPR002524">
    <property type="entry name" value="Cation_efflux"/>
</dbReference>
<dbReference type="GO" id="GO:0098771">
    <property type="term" value="P:inorganic ion homeostasis"/>
    <property type="evidence" value="ECO:0007669"/>
    <property type="project" value="UniProtKB-ARBA"/>
</dbReference>
<dbReference type="Gene3D" id="3.30.70.1350">
    <property type="entry name" value="Cation efflux protein, cytoplasmic domain"/>
    <property type="match status" value="1"/>
</dbReference>
<dbReference type="AlphaFoldDB" id="A0A1E3HAI4"/>
<reference evidence="9 10" key="1">
    <citation type="submission" date="2016-06" db="EMBL/GenBank/DDBJ databases">
        <title>Evolution of pathogenesis and genome organization in the Tremellales.</title>
        <authorList>
            <person name="Cuomo C."/>
            <person name="Litvintseva A."/>
            <person name="Heitman J."/>
            <person name="Chen Y."/>
            <person name="Sun S."/>
            <person name="Springer D."/>
            <person name="Dromer F."/>
            <person name="Young S."/>
            <person name="Zeng Q."/>
            <person name="Chapman S."/>
            <person name="Gujja S."/>
            <person name="Saif S."/>
            <person name="Birren B."/>
        </authorList>
    </citation>
    <scope>NUCLEOTIDE SEQUENCE [LARGE SCALE GENOMIC DNA]</scope>
    <source>
        <strain evidence="9 10">CBS 6039</strain>
    </source>
</reference>